<dbReference type="PIRSF" id="PIRSF004846">
    <property type="entry name" value="ModA"/>
    <property type="match status" value="1"/>
</dbReference>
<feature type="chain" id="PRO_5046125176" evidence="4">
    <location>
        <begin position="22"/>
        <end position="252"/>
    </location>
</feature>
<dbReference type="NCBIfam" id="TIGR01256">
    <property type="entry name" value="modA"/>
    <property type="match status" value="1"/>
</dbReference>
<dbReference type="Proteomes" id="UP001596266">
    <property type="component" value="Unassembled WGS sequence"/>
</dbReference>
<gene>
    <name evidence="5" type="primary">modA</name>
    <name evidence="5" type="ORF">ACFP57_08495</name>
</gene>
<sequence>MSRRALAGVAALALALTSVLTGCSGSASPNSTITVLAAASLSDTFDTLAADYEQAHPSVDVQVSYGGSSALAQQVNDGYPADVLASASTKTMDTVVASGKATTPTTFATNVLEVAVPKDNPGGVRALADLTKPDLQIALCQSSVPCGAASATLLTRQNLTVRAATEEADVRSVLTKVRLGEVDAGLVYATDVRAAGDDVIGIEIPPNQNVSTSYPIATLTGAQNPDGAAAFMGEVLSDHGRAVLREAGFTLP</sequence>
<evidence type="ECO:0000256" key="2">
    <source>
        <dbReference type="ARBA" id="ARBA00022723"/>
    </source>
</evidence>
<evidence type="ECO:0000256" key="3">
    <source>
        <dbReference type="ARBA" id="ARBA00022729"/>
    </source>
</evidence>
<feature type="signal peptide" evidence="4">
    <location>
        <begin position="1"/>
        <end position="21"/>
    </location>
</feature>
<dbReference type="PROSITE" id="PS51257">
    <property type="entry name" value="PROKAR_LIPOPROTEIN"/>
    <property type="match status" value="1"/>
</dbReference>
<dbReference type="RefSeq" id="WP_343884783.1">
    <property type="nucleotide sequence ID" value="NZ_BAAAKI010000003.1"/>
</dbReference>
<evidence type="ECO:0000256" key="1">
    <source>
        <dbReference type="ARBA" id="ARBA00009175"/>
    </source>
</evidence>
<dbReference type="SUPFAM" id="SSF53850">
    <property type="entry name" value="Periplasmic binding protein-like II"/>
    <property type="match status" value="1"/>
</dbReference>
<dbReference type="Gene3D" id="3.40.190.10">
    <property type="entry name" value="Periplasmic binding protein-like II"/>
    <property type="match status" value="2"/>
</dbReference>
<accession>A0ABW1X4E4</accession>
<evidence type="ECO:0000256" key="4">
    <source>
        <dbReference type="SAM" id="SignalP"/>
    </source>
</evidence>
<keyword evidence="2" id="KW-0479">Metal-binding</keyword>
<evidence type="ECO:0000313" key="5">
    <source>
        <dbReference type="EMBL" id="MFC6397017.1"/>
    </source>
</evidence>
<dbReference type="Pfam" id="PF13531">
    <property type="entry name" value="SBP_bac_11"/>
    <property type="match status" value="1"/>
</dbReference>
<reference evidence="6" key="1">
    <citation type="journal article" date="2019" name="Int. J. Syst. Evol. Microbiol.">
        <title>The Global Catalogue of Microorganisms (GCM) 10K type strain sequencing project: providing services to taxonomists for standard genome sequencing and annotation.</title>
        <authorList>
            <consortium name="The Broad Institute Genomics Platform"/>
            <consortium name="The Broad Institute Genome Sequencing Center for Infectious Disease"/>
            <person name="Wu L."/>
            <person name="Ma J."/>
        </authorList>
    </citation>
    <scope>NUCLEOTIDE SEQUENCE [LARGE SCALE GENOMIC DNA]</scope>
    <source>
        <strain evidence="6">CGMCC 1.15277</strain>
    </source>
</reference>
<protein>
    <submittedName>
        <fullName evidence="5">Molybdate ABC transporter substrate-binding protein</fullName>
    </submittedName>
</protein>
<comment type="caution">
    <text evidence="5">The sequence shown here is derived from an EMBL/GenBank/DDBJ whole genome shotgun (WGS) entry which is preliminary data.</text>
</comment>
<proteinExistence type="inferred from homology"/>
<name>A0ABW1X4E4_9ACTN</name>
<keyword evidence="6" id="KW-1185">Reference proteome</keyword>
<dbReference type="PANTHER" id="PTHR30632:SF0">
    <property type="entry name" value="SULFATE-BINDING PROTEIN"/>
    <property type="match status" value="1"/>
</dbReference>
<dbReference type="InterPro" id="IPR050682">
    <property type="entry name" value="ModA/WtpA"/>
</dbReference>
<organism evidence="5 6">
    <name type="scientific">Luteococcus sanguinis</name>
    <dbReference type="NCBI Taxonomy" id="174038"/>
    <lineage>
        <taxon>Bacteria</taxon>
        <taxon>Bacillati</taxon>
        <taxon>Actinomycetota</taxon>
        <taxon>Actinomycetes</taxon>
        <taxon>Propionibacteriales</taxon>
        <taxon>Propionibacteriaceae</taxon>
        <taxon>Luteococcus</taxon>
    </lineage>
</organism>
<evidence type="ECO:0000313" key="6">
    <source>
        <dbReference type="Proteomes" id="UP001596266"/>
    </source>
</evidence>
<dbReference type="PANTHER" id="PTHR30632">
    <property type="entry name" value="MOLYBDATE-BINDING PERIPLASMIC PROTEIN"/>
    <property type="match status" value="1"/>
</dbReference>
<comment type="similarity">
    <text evidence="1">Belongs to the bacterial solute-binding protein ModA family.</text>
</comment>
<dbReference type="InterPro" id="IPR005950">
    <property type="entry name" value="ModA"/>
</dbReference>
<dbReference type="EMBL" id="JBHSUA010000018">
    <property type="protein sequence ID" value="MFC6397017.1"/>
    <property type="molecule type" value="Genomic_DNA"/>
</dbReference>
<keyword evidence="3 4" id="KW-0732">Signal</keyword>